<reference evidence="3" key="1">
    <citation type="journal article" date="2010" name="Virology">
        <title>Molecular and physiological analysis of three Pseudomonas aeruginosa phages belonging to the "N4-like viruses".</title>
        <authorList>
            <person name="Ceyssens P.J."/>
            <person name="Brabban A."/>
            <person name="Rogge L."/>
            <person name="Lewis M.S."/>
            <person name="Pickard D."/>
            <person name="Goulding D."/>
            <person name="Dougan G."/>
            <person name="Nob en J.P."/>
            <person name="Kropinski A."/>
            <person name="Kutter E."/>
            <person name="Lavigne R."/>
        </authorList>
    </citation>
    <scope>NUCLEOTIDE SEQUENCE [LARGE SCALE GENOMIC DNA]</scope>
</reference>
<keyword evidence="3" id="KW-1185">Reference proteome</keyword>
<dbReference type="Proteomes" id="UP000002615">
    <property type="component" value="Segment"/>
</dbReference>
<organism evidence="2 3">
    <name type="scientific">Pseudomonas phage LUZ7</name>
    <dbReference type="NCBI Taxonomy" id="655097"/>
    <lineage>
        <taxon>Viruses</taxon>
        <taxon>Duplodnaviria</taxon>
        <taxon>Heunggongvirae</taxon>
        <taxon>Uroviricota</taxon>
        <taxon>Caudoviricetes</taxon>
        <taxon>Schitoviridae</taxon>
        <taxon>Migulavirinae</taxon>
        <taxon>Luzseptimavirus</taxon>
        <taxon>Luzseptimavirus LUZ7</taxon>
    </lineage>
</organism>
<protein>
    <submittedName>
        <fullName evidence="2">Uncharacterized protein</fullName>
    </submittedName>
</protein>
<keyword evidence="1" id="KW-0812">Transmembrane</keyword>
<proteinExistence type="predicted"/>
<feature type="transmembrane region" description="Helical" evidence="1">
    <location>
        <begin position="6"/>
        <end position="23"/>
    </location>
</feature>
<evidence type="ECO:0000256" key="1">
    <source>
        <dbReference type="SAM" id="Phobius"/>
    </source>
</evidence>
<keyword evidence="1" id="KW-1133">Transmembrane helix</keyword>
<dbReference type="OrthoDB" id="37354at10239"/>
<dbReference type="EMBL" id="FN422398">
    <property type="protein sequence ID" value="CAZ66189.1"/>
    <property type="molecule type" value="Genomic_DNA"/>
</dbReference>
<keyword evidence="1" id="KW-0472">Membrane</keyword>
<accession>C8ZKE2</accession>
<sequence length="74" mass="8790">MSYWEIYLVLGVLWFLYEIADLMGNPPQLVKFVKVSPAKRLVMIFMNFGLCIFIWPLLFLVEVGVLLYLKFRSR</sequence>
<feature type="transmembrane region" description="Helical" evidence="1">
    <location>
        <begin position="44"/>
        <end position="69"/>
    </location>
</feature>
<evidence type="ECO:0000313" key="3">
    <source>
        <dbReference type="Proteomes" id="UP000002615"/>
    </source>
</evidence>
<dbReference type="RefSeq" id="YP_003358330.1">
    <property type="nucleotide sequence ID" value="NC_013691.1"/>
</dbReference>
<name>C8ZKE2_9CAUD</name>
<evidence type="ECO:0000313" key="2">
    <source>
        <dbReference type="EMBL" id="CAZ66189.1"/>
    </source>
</evidence>
<dbReference type="GeneID" id="8684400"/>
<dbReference type="KEGG" id="vg:8684400"/>